<proteinExistence type="predicted"/>
<name>A0A1G1WDM3_9BACT</name>
<dbReference type="InterPro" id="IPR010611">
    <property type="entry name" value="3D_dom"/>
</dbReference>
<dbReference type="Proteomes" id="UP000178162">
    <property type="component" value="Unassembled WGS sequence"/>
</dbReference>
<dbReference type="AlphaFoldDB" id="A0A1G1WDM3"/>
<evidence type="ECO:0000313" key="4">
    <source>
        <dbReference type="Proteomes" id="UP000178162"/>
    </source>
</evidence>
<feature type="region of interest" description="Disordered" evidence="1">
    <location>
        <begin position="39"/>
        <end position="69"/>
    </location>
</feature>
<reference evidence="3 4" key="1">
    <citation type="journal article" date="2016" name="Nat. Commun.">
        <title>Thousands of microbial genomes shed light on interconnected biogeochemical processes in an aquifer system.</title>
        <authorList>
            <person name="Anantharaman K."/>
            <person name="Brown C.T."/>
            <person name="Hug L.A."/>
            <person name="Sharon I."/>
            <person name="Castelle C.J."/>
            <person name="Probst A.J."/>
            <person name="Thomas B.C."/>
            <person name="Singh A."/>
            <person name="Wilkins M.J."/>
            <person name="Karaoz U."/>
            <person name="Brodie E.L."/>
            <person name="Williams K.H."/>
            <person name="Hubbard S.S."/>
            <person name="Banfield J.F."/>
        </authorList>
    </citation>
    <scope>NUCLEOTIDE SEQUENCE [LARGE SCALE GENOMIC DNA]</scope>
</reference>
<dbReference type="STRING" id="1802595.A2134_02715"/>
<dbReference type="GO" id="GO:0009254">
    <property type="term" value="P:peptidoglycan turnover"/>
    <property type="evidence" value="ECO:0007669"/>
    <property type="project" value="InterPro"/>
</dbReference>
<gene>
    <name evidence="3" type="ORF">A2134_02715</name>
</gene>
<dbReference type="EMBL" id="MHCR01000010">
    <property type="protein sequence ID" value="OGY25731.1"/>
    <property type="molecule type" value="Genomic_DNA"/>
</dbReference>
<feature type="domain" description="3D" evidence="2">
    <location>
        <begin position="123"/>
        <end position="153"/>
    </location>
</feature>
<dbReference type="GO" id="GO:0004553">
    <property type="term" value="F:hydrolase activity, hydrolyzing O-glycosyl compounds"/>
    <property type="evidence" value="ECO:0007669"/>
    <property type="project" value="InterPro"/>
</dbReference>
<dbReference type="GO" id="GO:0019867">
    <property type="term" value="C:outer membrane"/>
    <property type="evidence" value="ECO:0007669"/>
    <property type="project" value="InterPro"/>
</dbReference>
<protein>
    <recommendedName>
        <fullName evidence="2">3D domain-containing protein</fullName>
    </recommendedName>
</protein>
<evidence type="ECO:0000313" key="3">
    <source>
        <dbReference type="EMBL" id="OGY25731.1"/>
    </source>
</evidence>
<accession>A0A1G1WDM3</accession>
<sequence length="172" mass="18764">MLILALSLALIPGANTSTQYQHSRITTFGLTIQQKQALKEPAAPISAPSPRVEEKPTPTPVPRPEGRTGTERQDVRITFYYCLRTVEVPDDGGGYCTYTATGTAVHPGTAACQESWLGRSFVIVGEDPIRVYICEDTGSAVQGNHVDIWFYTNGEGWFGFPLKGDGTIVWQS</sequence>
<organism evidence="3 4">
    <name type="scientific">Candidatus Woykebacteria bacterium RBG_16_39_9b</name>
    <dbReference type="NCBI Taxonomy" id="1802595"/>
    <lineage>
        <taxon>Bacteria</taxon>
        <taxon>Candidatus Woykeibacteriota</taxon>
    </lineage>
</organism>
<comment type="caution">
    <text evidence="3">The sequence shown here is derived from an EMBL/GenBank/DDBJ whole genome shotgun (WGS) entry which is preliminary data.</text>
</comment>
<dbReference type="Pfam" id="PF06725">
    <property type="entry name" value="3D"/>
    <property type="match status" value="1"/>
</dbReference>
<evidence type="ECO:0000256" key="1">
    <source>
        <dbReference type="SAM" id="MobiDB-lite"/>
    </source>
</evidence>
<evidence type="ECO:0000259" key="2">
    <source>
        <dbReference type="Pfam" id="PF06725"/>
    </source>
</evidence>
<dbReference type="CDD" id="cd22784">
    <property type="entry name" value="DPBB_MltA_YuiC-like"/>
    <property type="match status" value="1"/>
</dbReference>